<proteinExistence type="predicted"/>
<dbReference type="EMBL" id="JAUKUD010000006">
    <property type="protein sequence ID" value="KAK0741084.1"/>
    <property type="molecule type" value="Genomic_DNA"/>
</dbReference>
<organism evidence="2 3">
    <name type="scientific">Schizothecium vesticola</name>
    <dbReference type="NCBI Taxonomy" id="314040"/>
    <lineage>
        <taxon>Eukaryota</taxon>
        <taxon>Fungi</taxon>
        <taxon>Dikarya</taxon>
        <taxon>Ascomycota</taxon>
        <taxon>Pezizomycotina</taxon>
        <taxon>Sordariomycetes</taxon>
        <taxon>Sordariomycetidae</taxon>
        <taxon>Sordariales</taxon>
        <taxon>Schizotheciaceae</taxon>
        <taxon>Schizothecium</taxon>
    </lineage>
</organism>
<evidence type="ECO:0000256" key="1">
    <source>
        <dbReference type="SAM" id="MobiDB-lite"/>
    </source>
</evidence>
<evidence type="ECO:0000313" key="3">
    <source>
        <dbReference type="Proteomes" id="UP001172155"/>
    </source>
</evidence>
<feature type="region of interest" description="Disordered" evidence="1">
    <location>
        <begin position="1"/>
        <end position="22"/>
    </location>
</feature>
<sequence>METSCAGESYPSGSPPAGHMGLSKSVWREASMPQRTPRADGHWAVCGHFREGPSRTPSQLCKLGGSQVVQSLFGPLREVNAVPYGDRTAPPPSHRSGWEDESKHLTSDSLARYGQPASTMPLSAVPKWCGRGESVKIPKVETYLFVAAGRARNLEAGRRHACQMIRAGSGPDHHRRPAACDWAVSRPWMRANLTGRSISGGGTAETCRVSVSGRANGKWEWTRGGLQECRTPPAGEEANPTNSAVTASCLYHPVTAG</sequence>
<protein>
    <submittedName>
        <fullName evidence="2">Uncharacterized protein</fullName>
    </submittedName>
</protein>
<name>A0AA40EKK6_9PEZI</name>
<evidence type="ECO:0000313" key="2">
    <source>
        <dbReference type="EMBL" id="KAK0741084.1"/>
    </source>
</evidence>
<keyword evidence="3" id="KW-1185">Reference proteome</keyword>
<dbReference type="Proteomes" id="UP001172155">
    <property type="component" value="Unassembled WGS sequence"/>
</dbReference>
<feature type="region of interest" description="Disordered" evidence="1">
    <location>
        <begin position="83"/>
        <end position="102"/>
    </location>
</feature>
<dbReference type="AlphaFoldDB" id="A0AA40EKK6"/>
<accession>A0AA40EKK6</accession>
<gene>
    <name evidence="2" type="ORF">B0T18DRAFT_472405</name>
</gene>
<reference evidence="2" key="1">
    <citation type="submission" date="2023-06" db="EMBL/GenBank/DDBJ databases">
        <title>Genome-scale phylogeny and comparative genomics of the fungal order Sordariales.</title>
        <authorList>
            <consortium name="Lawrence Berkeley National Laboratory"/>
            <person name="Hensen N."/>
            <person name="Bonometti L."/>
            <person name="Westerberg I."/>
            <person name="Brannstrom I.O."/>
            <person name="Guillou S."/>
            <person name="Cros-Aarteil S."/>
            <person name="Calhoun S."/>
            <person name="Haridas S."/>
            <person name="Kuo A."/>
            <person name="Mondo S."/>
            <person name="Pangilinan J."/>
            <person name="Riley R."/>
            <person name="LaButti K."/>
            <person name="Andreopoulos B."/>
            <person name="Lipzen A."/>
            <person name="Chen C."/>
            <person name="Yanf M."/>
            <person name="Daum C."/>
            <person name="Ng V."/>
            <person name="Clum A."/>
            <person name="Steindorff A."/>
            <person name="Ohm R."/>
            <person name="Martin F."/>
            <person name="Silar P."/>
            <person name="Natvig D."/>
            <person name="Lalanne C."/>
            <person name="Gautier V."/>
            <person name="Ament-velasquez S.L."/>
            <person name="Kruys A."/>
            <person name="Hutchinson M.I."/>
            <person name="Powell A.J."/>
            <person name="Barry K."/>
            <person name="Miller A.N."/>
            <person name="Grigoriev I.V."/>
            <person name="Debuchy R."/>
            <person name="Gladieux P."/>
            <person name="Thoren M.H."/>
            <person name="Johannesson H."/>
        </authorList>
    </citation>
    <scope>NUCLEOTIDE SEQUENCE</scope>
    <source>
        <strain evidence="2">SMH3187-1</strain>
    </source>
</reference>
<comment type="caution">
    <text evidence="2">The sequence shown here is derived from an EMBL/GenBank/DDBJ whole genome shotgun (WGS) entry which is preliminary data.</text>
</comment>